<keyword evidence="3" id="KW-1185">Reference proteome</keyword>
<feature type="compositionally biased region" description="Basic and acidic residues" evidence="1">
    <location>
        <begin position="1"/>
        <end position="21"/>
    </location>
</feature>
<sequence>MSLDDIEKQEKGGLRFGEQPKKSNVPKWMQQMEHEKTHKRMLEDASMRSRGLYLRSGGRADDEEVKKRRPDDDDWMKADAAPDADIIDYDEKEDFADDEEGVNGLFEGDDETTKDAEERIKREQLSANFFANKDEKDVWEQEEEEALEAELKKKLEKSLRKKIVKREKNYNYDINDSDENPYSEDSESEDSEAEKQKEEERRREEEKAAAEKGKGKAGETTEKTASGTSTKGSNTPSNRPKTSDPLKLSSSQALKRPGSPNLSEASGNESSRKKQKKFGGGGSDSEATDSGKPLASRIKKSASSQAPTPGGSRAGSPAVGGTASRAGSPSAGSAAGGKPRPPANFGPPPSVEEIRAVIPPEGASMQHLISKFKGRFKQGSQTQHQFIANVKAAGQYDKNSKMIFRKP</sequence>
<feature type="compositionally biased region" description="Basic and acidic residues" evidence="1">
    <location>
        <begin position="58"/>
        <end position="77"/>
    </location>
</feature>
<organism evidence="2 3">
    <name type="scientific">Botryosphaeria dothidea</name>
    <dbReference type="NCBI Taxonomy" id="55169"/>
    <lineage>
        <taxon>Eukaryota</taxon>
        <taxon>Fungi</taxon>
        <taxon>Dikarya</taxon>
        <taxon>Ascomycota</taxon>
        <taxon>Pezizomycotina</taxon>
        <taxon>Dothideomycetes</taxon>
        <taxon>Dothideomycetes incertae sedis</taxon>
        <taxon>Botryosphaeriales</taxon>
        <taxon>Botryosphaeriaceae</taxon>
        <taxon>Botryosphaeria</taxon>
    </lineage>
</organism>
<feature type="compositionally biased region" description="Polar residues" evidence="1">
    <location>
        <begin position="260"/>
        <end position="269"/>
    </location>
</feature>
<dbReference type="EMBL" id="WWBZ02000025">
    <property type="protein sequence ID" value="KAF4307378.1"/>
    <property type="molecule type" value="Genomic_DNA"/>
</dbReference>
<dbReference type="OrthoDB" id="76676at2759"/>
<feature type="compositionally biased region" description="Polar residues" evidence="1">
    <location>
        <begin position="226"/>
        <end position="240"/>
    </location>
</feature>
<evidence type="ECO:0000313" key="2">
    <source>
        <dbReference type="EMBL" id="KAF4307378.1"/>
    </source>
</evidence>
<proteinExistence type="predicted"/>
<feature type="compositionally biased region" description="Low complexity" evidence="1">
    <location>
        <begin position="48"/>
        <end position="57"/>
    </location>
</feature>
<accession>A0A8H4N4Y2</accession>
<feature type="compositionally biased region" description="Acidic residues" evidence="1">
    <location>
        <begin position="85"/>
        <end position="110"/>
    </location>
</feature>
<dbReference type="GO" id="GO:0032968">
    <property type="term" value="P:positive regulation of transcription elongation by RNA polymerase II"/>
    <property type="evidence" value="ECO:0007669"/>
    <property type="project" value="InterPro"/>
</dbReference>
<dbReference type="GO" id="GO:0016251">
    <property type="term" value="F:RNA polymerase II general transcription initiation factor activity"/>
    <property type="evidence" value="ECO:0007669"/>
    <property type="project" value="TreeGrafter"/>
</dbReference>
<feature type="region of interest" description="Disordered" evidence="1">
    <location>
        <begin position="166"/>
        <end position="352"/>
    </location>
</feature>
<protein>
    <submittedName>
        <fullName evidence="2">Transcription initiation factor IIf subunit</fullName>
    </submittedName>
</protein>
<comment type="caution">
    <text evidence="2">The sequence shown here is derived from an EMBL/GenBank/DDBJ whole genome shotgun (WGS) entry which is preliminary data.</text>
</comment>
<evidence type="ECO:0000313" key="3">
    <source>
        <dbReference type="Proteomes" id="UP000572817"/>
    </source>
</evidence>
<dbReference type="GO" id="GO:0003677">
    <property type="term" value="F:DNA binding"/>
    <property type="evidence" value="ECO:0007669"/>
    <property type="project" value="InterPro"/>
</dbReference>
<dbReference type="InterPro" id="IPR008851">
    <property type="entry name" value="TFIIF-alpha"/>
</dbReference>
<name>A0A8H4N4Y2_9PEZI</name>
<feature type="compositionally biased region" description="Pro residues" evidence="1">
    <location>
        <begin position="339"/>
        <end position="350"/>
    </location>
</feature>
<evidence type="ECO:0000256" key="1">
    <source>
        <dbReference type="SAM" id="MobiDB-lite"/>
    </source>
</evidence>
<feature type="compositionally biased region" description="Basic and acidic residues" evidence="1">
    <location>
        <begin position="193"/>
        <end position="222"/>
    </location>
</feature>
<feature type="compositionally biased region" description="Low complexity" evidence="1">
    <location>
        <begin position="320"/>
        <end position="338"/>
    </location>
</feature>
<dbReference type="GO" id="GO:0001096">
    <property type="term" value="F:TFIIF-class transcription factor complex binding"/>
    <property type="evidence" value="ECO:0007669"/>
    <property type="project" value="TreeGrafter"/>
</dbReference>
<feature type="compositionally biased region" description="Acidic residues" evidence="1">
    <location>
        <begin position="175"/>
        <end position="192"/>
    </location>
</feature>
<dbReference type="AlphaFoldDB" id="A0A8H4N4Y2"/>
<dbReference type="GO" id="GO:0006367">
    <property type="term" value="P:transcription initiation at RNA polymerase II promoter"/>
    <property type="evidence" value="ECO:0007669"/>
    <property type="project" value="InterPro"/>
</dbReference>
<gene>
    <name evidence="2" type="ORF">GTA08_BOTSDO14106</name>
</gene>
<dbReference type="PANTHER" id="PTHR13011:SF0">
    <property type="entry name" value="GENERAL TRANSCRIPTION FACTOR IIF SUBUNIT 1"/>
    <property type="match status" value="1"/>
</dbReference>
<feature type="compositionally biased region" description="Basic and acidic residues" evidence="1">
    <location>
        <begin position="32"/>
        <end position="47"/>
    </location>
</feature>
<dbReference type="Proteomes" id="UP000572817">
    <property type="component" value="Unassembled WGS sequence"/>
</dbReference>
<feature type="region of interest" description="Disordered" evidence="1">
    <location>
        <begin position="1"/>
        <end position="116"/>
    </location>
</feature>
<dbReference type="PANTHER" id="PTHR13011">
    <property type="entry name" value="TFIIF-ALPHA"/>
    <property type="match status" value="1"/>
</dbReference>
<reference evidence="2" key="1">
    <citation type="submission" date="2020-04" db="EMBL/GenBank/DDBJ databases">
        <title>Genome Assembly and Annotation of Botryosphaeria dothidea sdau 11-99, a Latent Pathogen of Apple Fruit Ring Rot in China.</title>
        <authorList>
            <person name="Yu C."/>
            <person name="Diao Y."/>
            <person name="Lu Q."/>
            <person name="Zhao J."/>
            <person name="Cui S."/>
            <person name="Peng C."/>
            <person name="He B."/>
            <person name="Liu H."/>
        </authorList>
    </citation>
    <scope>NUCLEOTIDE SEQUENCE [LARGE SCALE GENOMIC DNA]</scope>
    <source>
        <strain evidence="2">Sdau11-99</strain>
    </source>
</reference>
<dbReference type="GO" id="GO:0005674">
    <property type="term" value="C:transcription factor TFIIF complex"/>
    <property type="evidence" value="ECO:0007669"/>
    <property type="project" value="TreeGrafter"/>
</dbReference>